<dbReference type="STRING" id="30019.A0A0M5IYP7"/>
<dbReference type="PANTHER" id="PTHR47412">
    <property type="entry name" value="FI01434P-RELATED"/>
    <property type="match status" value="1"/>
</dbReference>
<reference evidence="1 2" key="1">
    <citation type="submission" date="2015-08" db="EMBL/GenBank/DDBJ databases">
        <title>Ancestral chromatin configuration constrains chromatin evolution on differentiating sex chromosomes in Drosophila.</title>
        <authorList>
            <person name="Zhou Q."/>
            <person name="Bachtrog D."/>
        </authorList>
    </citation>
    <scope>NUCLEOTIDE SEQUENCE [LARGE SCALE GENOMIC DNA]</scope>
    <source>
        <tissue evidence="1">Whole larvae</tissue>
    </source>
</reference>
<dbReference type="AlphaFoldDB" id="A0A0M5IYP7"/>
<keyword evidence="2" id="KW-1185">Reference proteome</keyword>
<evidence type="ECO:0000313" key="1">
    <source>
        <dbReference type="EMBL" id="ALC38948.1"/>
    </source>
</evidence>
<sequence length="374" mass="43380">MQLLPLRLGMQCKDRDYDYVSELHGKYWVLQNFLHAEHEPLRCSLSVTYATHAEYSYLDNLEPLVQRWQAPISLAIYAPGEDLLPAVERIHWLRQCKQLIHQWVSFHLYYDVAHTPQMRSELQLRTPPTQVNCSAAPTFGQTATLYRKRVKLGYPMNTGRNIAKAAAITHYVLVSDIELYPSPGLPAGFIHMLSRNMQLLQPARPIVYPLHTFEVAANASVPSTKAQLQQQLANNSAVIFHKHICLHCHAIPRQQEWINASSQSTLIEVFNAANRTYEYNRWEPTYIGTVNDPPYDEHYKWENMYDKLLQVYTLCALGYEFHILDNAFLVHRPSIKLCHDKQRVQASKLAYSKIRRELKYQRISWYGARLGCAI</sequence>
<dbReference type="EMBL" id="CP012523">
    <property type="protein sequence ID" value="ALC38948.1"/>
    <property type="molecule type" value="Genomic_DNA"/>
</dbReference>
<gene>
    <name evidence="1" type="ORF">Dbus_chr2Lg1033</name>
</gene>
<evidence type="ECO:0000313" key="2">
    <source>
        <dbReference type="Proteomes" id="UP000494163"/>
    </source>
</evidence>
<dbReference type="OrthoDB" id="9974378at2759"/>
<name>A0A0M5IYP7_DROBS</name>
<accession>A0A0M5IYP7</accession>
<proteinExistence type="predicted"/>
<organism evidence="1 2">
    <name type="scientific">Drosophila busckii</name>
    <name type="common">Fruit fly</name>
    <dbReference type="NCBI Taxonomy" id="30019"/>
    <lineage>
        <taxon>Eukaryota</taxon>
        <taxon>Metazoa</taxon>
        <taxon>Ecdysozoa</taxon>
        <taxon>Arthropoda</taxon>
        <taxon>Hexapoda</taxon>
        <taxon>Insecta</taxon>
        <taxon>Pterygota</taxon>
        <taxon>Neoptera</taxon>
        <taxon>Endopterygota</taxon>
        <taxon>Diptera</taxon>
        <taxon>Brachycera</taxon>
        <taxon>Muscomorpha</taxon>
        <taxon>Ephydroidea</taxon>
        <taxon>Drosophilidae</taxon>
        <taxon>Drosophila</taxon>
    </lineage>
</organism>
<dbReference type="OMA" id="PFHMEIC"/>
<dbReference type="Pfam" id="PF13896">
    <property type="entry name" value="Glyco_transf_49"/>
    <property type="match status" value="1"/>
</dbReference>
<dbReference type="PANTHER" id="PTHR47412:SF1">
    <property type="entry name" value="FI01434P-RELATED"/>
    <property type="match status" value="1"/>
</dbReference>
<dbReference type="Proteomes" id="UP000494163">
    <property type="component" value="Chromosome 2L"/>
</dbReference>
<protein>
    <submittedName>
        <fullName evidence="1">CG15483</fullName>
    </submittedName>
</protein>